<evidence type="ECO:0000256" key="4">
    <source>
        <dbReference type="ARBA" id="ARBA00022452"/>
    </source>
</evidence>
<comment type="caution">
    <text evidence="12">The sequence shown here is derived from an EMBL/GenBank/DDBJ whole genome shotgun (WGS) entry which is preliminary data.</text>
</comment>
<keyword evidence="8" id="KW-0626">Porin</keyword>
<feature type="non-terminal residue" evidence="12">
    <location>
        <position position="1"/>
    </location>
</feature>
<protein>
    <submittedName>
        <fullName evidence="12">Porin</fullName>
    </submittedName>
</protein>
<keyword evidence="5" id="KW-0812">Transmembrane</keyword>
<feature type="domain" description="Porin" evidence="11">
    <location>
        <begin position="29"/>
        <end position="297"/>
    </location>
</feature>
<reference evidence="12 13" key="1">
    <citation type="journal article" date="2024" name="Chem. Sci.">
        <title>Discovery of megapolipeptins by genome mining of a Burkholderiales bacteria collection.</title>
        <authorList>
            <person name="Paulo B.S."/>
            <person name="Recchia M.J.J."/>
            <person name="Lee S."/>
            <person name="Fergusson C.H."/>
            <person name="Romanowski S.B."/>
            <person name="Hernandez A."/>
            <person name="Krull N."/>
            <person name="Liu D.Y."/>
            <person name="Cavanagh H."/>
            <person name="Bos A."/>
            <person name="Gray C.A."/>
            <person name="Murphy B.T."/>
            <person name="Linington R.G."/>
            <person name="Eustaquio A.S."/>
        </authorList>
    </citation>
    <scope>NUCLEOTIDE SEQUENCE [LARGE SCALE GENOMIC DNA]</scope>
    <source>
        <strain evidence="12 13">RL16-012-BIC-B</strain>
    </source>
</reference>
<comment type="subunit">
    <text evidence="2">Homotrimer.</text>
</comment>
<evidence type="ECO:0000256" key="7">
    <source>
        <dbReference type="ARBA" id="ARBA00023065"/>
    </source>
</evidence>
<evidence type="ECO:0000256" key="3">
    <source>
        <dbReference type="ARBA" id="ARBA00022448"/>
    </source>
</evidence>
<gene>
    <name evidence="12" type="ORF">PQR66_30190</name>
</gene>
<keyword evidence="6" id="KW-0732">Signal</keyword>
<dbReference type="PANTHER" id="PTHR34501:SF9">
    <property type="entry name" value="MAJOR OUTER MEMBRANE PROTEIN P.IA"/>
    <property type="match status" value="1"/>
</dbReference>
<dbReference type="InterPro" id="IPR023614">
    <property type="entry name" value="Porin_dom_sf"/>
</dbReference>
<keyword evidence="9" id="KW-0472">Membrane</keyword>
<dbReference type="InterPro" id="IPR033900">
    <property type="entry name" value="Gram_neg_porin_domain"/>
</dbReference>
<evidence type="ECO:0000256" key="1">
    <source>
        <dbReference type="ARBA" id="ARBA00004571"/>
    </source>
</evidence>
<keyword evidence="4" id="KW-1134">Transmembrane beta strand</keyword>
<evidence type="ECO:0000256" key="5">
    <source>
        <dbReference type="ARBA" id="ARBA00022692"/>
    </source>
</evidence>
<evidence type="ECO:0000256" key="2">
    <source>
        <dbReference type="ARBA" id="ARBA00011233"/>
    </source>
</evidence>
<dbReference type="EMBL" id="JAQQFN010000027">
    <property type="protein sequence ID" value="MFL9887340.1"/>
    <property type="molecule type" value="Genomic_DNA"/>
</dbReference>
<evidence type="ECO:0000256" key="6">
    <source>
        <dbReference type="ARBA" id="ARBA00022729"/>
    </source>
</evidence>
<dbReference type="RefSeq" id="WP_408332244.1">
    <property type="nucleotide sequence ID" value="NZ_JAQQFH010000027.1"/>
</dbReference>
<dbReference type="Gene3D" id="2.40.160.10">
    <property type="entry name" value="Porin"/>
    <property type="match status" value="1"/>
</dbReference>
<keyword evidence="7" id="KW-0406">Ion transport</keyword>
<proteinExistence type="predicted"/>
<keyword evidence="10" id="KW-0998">Cell outer membrane</keyword>
<dbReference type="CDD" id="cd00342">
    <property type="entry name" value="gram_neg_porins"/>
    <property type="match status" value="1"/>
</dbReference>
<organism evidence="12 13">
    <name type="scientific">Paraburkholderia agricolaris</name>
    <dbReference type="NCBI Taxonomy" id="2152888"/>
    <lineage>
        <taxon>Bacteria</taxon>
        <taxon>Pseudomonadati</taxon>
        <taxon>Pseudomonadota</taxon>
        <taxon>Betaproteobacteria</taxon>
        <taxon>Burkholderiales</taxon>
        <taxon>Burkholderiaceae</taxon>
        <taxon>Paraburkholderia</taxon>
    </lineage>
</organism>
<dbReference type="InterPro" id="IPR002299">
    <property type="entry name" value="Porin_Neis"/>
</dbReference>
<dbReference type="PRINTS" id="PR00184">
    <property type="entry name" value="NEISSPPORIN"/>
</dbReference>
<evidence type="ECO:0000256" key="9">
    <source>
        <dbReference type="ARBA" id="ARBA00023136"/>
    </source>
</evidence>
<dbReference type="InterPro" id="IPR050298">
    <property type="entry name" value="Gram-neg_bact_OMP"/>
</dbReference>
<evidence type="ECO:0000256" key="10">
    <source>
        <dbReference type="ARBA" id="ARBA00023237"/>
    </source>
</evidence>
<keyword evidence="3" id="KW-0813">Transport</keyword>
<accession>A0ABW8ZXG6</accession>
<sequence length="371" mass="38277">LTMPNSLLYQSSQTSLGSTSGGHSVVKLQTAMLQGSGFGMLGAEDIGGGTKAIFKLDALFNANTGAQAYGAAGFNRQSWVGFTNPQYGKVTVGRQYSPYFSLLVPYNPVNYPGGFIGAHPGDVDAMDTIWRVNSSVAYISPQFAGFTVGGMYAFGGVAGNMNSGSTWSGAVQYAAGPIGVAAGILRINNSTAGGGAYGTASAVNSNGEVGISAVTNGYQTAQAQQRVAVAAGYTFDAAWDVSATYANVQYIPGIRSAFTSTAIFNVAGAVLHWHPQPSIDLAVSYSYTRATASNGINDPAQYHQGVLFESYSVSKNTILYALQAFQRSSGKTLGTAGAGDFINATATIGDGLSPSSSRSQLAASIGIVHRF</sequence>
<keyword evidence="13" id="KW-1185">Reference proteome</keyword>
<name>A0ABW8ZXG6_9BURK</name>
<evidence type="ECO:0000256" key="8">
    <source>
        <dbReference type="ARBA" id="ARBA00023114"/>
    </source>
</evidence>
<evidence type="ECO:0000259" key="11">
    <source>
        <dbReference type="Pfam" id="PF13609"/>
    </source>
</evidence>
<dbReference type="PANTHER" id="PTHR34501">
    <property type="entry name" value="PROTEIN YDDL-RELATED"/>
    <property type="match status" value="1"/>
</dbReference>
<evidence type="ECO:0000313" key="12">
    <source>
        <dbReference type="EMBL" id="MFL9887340.1"/>
    </source>
</evidence>
<evidence type="ECO:0000313" key="13">
    <source>
        <dbReference type="Proteomes" id="UP001629249"/>
    </source>
</evidence>
<dbReference type="Proteomes" id="UP001629249">
    <property type="component" value="Unassembled WGS sequence"/>
</dbReference>
<dbReference type="SUPFAM" id="SSF56935">
    <property type="entry name" value="Porins"/>
    <property type="match status" value="1"/>
</dbReference>
<dbReference type="Pfam" id="PF13609">
    <property type="entry name" value="Porin_4"/>
    <property type="match status" value="1"/>
</dbReference>
<comment type="subcellular location">
    <subcellularLocation>
        <location evidence="1">Cell outer membrane</location>
        <topology evidence="1">Multi-pass membrane protein</topology>
    </subcellularLocation>
</comment>